<evidence type="ECO:0000313" key="2">
    <source>
        <dbReference type="EMBL" id="MBP2418556.1"/>
    </source>
</evidence>
<proteinExistence type="predicted"/>
<feature type="domain" description="Carrier" evidence="1">
    <location>
        <begin position="4"/>
        <end position="84"/>
    </location>
</feature>
<dbReference type="Proteomes" id="UP000758168">
    <property type="component" value="Unassembled WGS sequence"/>
</dbReference>
<sequence length="87" mass="9304">MADDATVQQVSALVARTLGIEDRLAEMDASTGLFGSLPELDSLAVLELVQALEDDLGLTIEDEEFSGELFETVGSLADFVESKRLSV</sequence>
<organism evidence="2 3">
    <name type="scientific">Microlunatus capsulatus</name>
    <dbReference type="NCBI Taxonomy" id="99117"/>
    <lineage>
        <taxon>Bacteria</taxon>
        <taxon>Bacillati</taxon>
        <taxon>Actinomycetota</taxon>
        <taxon>Actinomycetes</taxon>
        <taxon>Propionibacteriales</taxon>
        <taxon>Propionibacteriaceae</taxon>
        <taxon>Microlunatus</taxon>
    </lineage>
</organism>
<dbReference type="InterPro" id="IPR009081">
    <property type="entry name" value="PP-bd_ACP"/>
</dbReference>
<dbReference type="Gene3D" id="1.10.1200.10">
    <property type="entry name" value="ACP-like"/>
    <property type="match status" value="1"/>
</dbReference>
<dbReference type="Pfam" id="PF00550">
    <property type="entry name" value="PP-binding"/>
    <property type="match status" value="1"/>
</dbReference>
<gene>
    <name evidence="2" type="ORF">JOF54_003478</name>
</gene>
<dbReference type="RefSeq" id="WP_210058130.1">
    <property type="nucleotide sequence ID" value="NZ_BAAAMH010000001.1"/>
</dbReference>
<evidence type="ECO:0000259" key="1">
    <source>
        <dbReference type="PROSITE" id="PS50075"/>
    </source>
</evidence>
<reference evidence="2 3" key="1">
    <citation type="submission" date="2021-03" db="EMBL/GenBank/DDBJ databases">
        <title>Sequencing the genomes of 1000 actinobacteria strains.</title>
        <authorList>
            <person name="Klenk H.-P."/>
        </authorList>
    </citation>
    <scope>NUCLEOTIDE SEQUENCE [LARGE SCALE GENOMIC DNA]</scope>
    <source>
        <strain evidence="2 3">DSM 12936</strain>
    </source>
</reference>
<dbReference type="SUPFAM" id="SSF47336">
    <property type="entry name" value="ACP-like"/>
    <property type="match status" value="1"/>
</dbReference>
<evidence type="ECO:0000313" key="3">
    <source>
        <dbReference type="Proteomes" id="UP000758168"/>
    </source>
</evidence>
<dbReference type="InterPro" id="IPR036736">
    <property type="entry name" value="ACP-like_sf"/>
</dbReference>
<comment type="caution">
    <text evidence="2">The sequence shown here is derived from an EMBL/GenBank/DDBJ whole genome shotgun (WGS) entry which is preliminary data.</text>
</comment>
<dbReference type="PROSITE" id="PS50075">
    <property type="entry name" value="CARRIER"/>
    <property type="match status" value="1"/>
</dbReference>
<name>A0ABS4ZBX2_9ACTN</name>
<keyword evidence="3" id="KW-1185">Reference proteome</keyword>
<protein>
    <submittedName>
        <fullName evidence="2">Acyl carrier protein</fullName>
    </submittedName>
</protein>
<accession>A0ABS4ZBX2</accession>
<dbReference type="EMBL" id="JAGIOB010000001">
    <property type="protein sequence ID" value="MBP2418556.1"/>
    <property type="molecule type" value="Genomic_DNA"/>
</dbReference>